<keyword evidence="8 11" id="KW-0560">Oxidoreductase</keyword>
<dbReference type="RefSeq" id="XP_007770962.1">
    <property type="nucleotide sequence ID" value="XM_007772772.1"/>
</dbReference>
<dbReference type="GO" id="GO:0044205">
    <property type="term" value="P:'de novo' UMP biosynthetic process"/>
    <property type="evidence" value="ECO:0007669"/>
    <property type="project" value="UniProtKB-UniPathway"/>
</dbReference>
<comment type="caution">
    <text evidence="13">The sequence shown here is derived from an EMBL/GenBank/DDBJ whole genome shotgun (WGS) entry which is preliminary data.</text>
</comment>
<keyword evidence="6 11" id="KW-0285">Flavoprotein</keyword>
<dbReference type="GeneID" id="19201192"/>
<dbReference type="NCBIfam" id="NF003652">
    <property type="entry name" value="PRK05286.2-5"/>
    <property type="match status" value="1"/>
</dbReference>
<dbReference type="GO" id="GO:0005743">
    <property type="term" value="C:mitochondrial inner membrane"/>
    <property type="evidence" value="ECO:0007669"/>
    <property type="project" value="UniProtKB-SubCell"/>
</dbReference>
<dbReference type="InterPro" id="IPR005720">
    <property type="entry name" value="Dihydroorotate_DH_cat"/>
</dbReference>
<evidence type="ECO:0000313" key="13">
    <source>
        <dbReference type="EMBL" id="EIW79296.1"/>
    </source>
</evidence>
<evidence type="ECO:0000256" key="5">
    <source>
        <dbReference type="ARBA" id="ARBA00017599"/>
    </source>
</evidence>
<dbReference type="KEGG" id="cput:CONPUDRAFT_138438"/>
<evidence type="ECO:0000256" key="7">
    <source>
        <dbReference type="ARBA" id="ARBA00022643"/>
    </source>
</evidence>
<evidence type="ECO:0000313" key="14">
    <source>
        <dbReference type="Proteomes" id="UP000053558"/>
    </source>
</evidence>
<feature type="domain" description="Dihydroorotate dehydrogenase catalytic" evidence="12">
    <location>
        <begin position="110"/>
        <end position="420"/>
    </location>
</feature>
<evidence type="ECO:0000256" key="6">
    <source>
        <dbReference type="ARBA" id="ARBA00022630"/>
    </source>
</evidence>
<dbReference type="NCBIfam" id="NF003645">
    <property type="entry name" value="PRK05286.1-2"/>
    <property type="match status" value="1"/>
</dbReference>
<dbReference type="AlphaFoldDB" id="A0A5M3MJS2"/>
<dbReference type="InterPro" id="IPR013785">
    <property type="entry name" value="Aldolase_TIM"/>
</dbReference>
<dbReference type="NCBIfam" id="TIGR01036">
    <property type="entry name" value="pyrD_sub2"/>
    <property type="match status" value="1"/>
</dbReference>
<dbReference type="PROSITE" id="PS00912">
    <property type="entry name" value="DHODEHASE_2"/>
    <property type="match status" value="1"/>
</dbReference>
<sequence length="499" mass="53223">MAALRCQRSNILSSLRHRSAPAFRTVPIRQASTSSAPPATGRTALYGTLFAVSAGLFSVYYFDSRSAIHRYVFTPVLRYIFDAETSHKIAVKVLRSGLGPRDPLTDDERLQCEFLGQKLHNPIGLAAGFDKDGEAVDGLLNLGFSWVEIGSVTPKPQPGNPRPRVFHLPDDAALINRYGFPSDGSVSVLTRLRARIPKFTQVDESSTAALRPGAILAVNLGKNKTSPADSVDDFVSGVWTFGPVADVLVVNVSSPNTPGLRGLQNRELLDELLKQVTEARDALPPSPITSRRPRLVLKLAPDLEEFQTIEIAEVIRHSGVDGVIVSNTTVARPSNLLDANKVEVGGLSGVPLKSFALRTLKTLRSNLPANIPIIGCGGISSGADALEYARAGASLVQVYTSFGYDGAGMCRRIKDELAGLLATEGTTWKEVTQQAVESLSLQKEPEKDGTIGKLVEEATELQGLLDKLGEKLGNAGEGDNNLAQDIGGSPPGVAAIISS</sequence>
<evidence type="ECO:0000256" key="3">
    <source>
        <dbReference type="ARBA" id="ARBA00005359"/>
    </source>
</evidence>
<reference evidence="14" key="1">
    <citation type="journal article" date="2012" name="Science">
        <title>The Paleozoic origin of enzymatic lignin decomposition reconstructed from 31 fungal genomes.</title>
        <authorList>
            <person name="Floudas D."/>
            <person name="Binder M."/>
            <person name="Riley R."/>
            <person name="Barry K."/>
            <person name="Blanchette R.A."/>
            <person name="Henrissat B."/>
            <person name="Martinez A.T."/>
            <person name="Otillar R."/>
            <person name="Spatafora J.W."/>
            <person name="Yadav J.S."/>
            <person name="Aerts A."/>
            <person name="Benoit I."/>
            <person name="Boyd A."/>
            <person name="Carlson A."/>
            <person name="Copeland A."/>
            <person name="Coutinho P.M."/>
            <person name="de Vries R.P."/>
            <person name="Ferreira P."/>
            <person name="Findley K."/>
            <person name="Foster B."/>
            <person name="Gaskell J."/>
            <person name="Glotzer D."/>
            <person name="Gorecki P."/>
            <person name="Heitman J."/>
            <person name="Hesse C."/>
            <person name="Hori C."/>
            <person name="Igarashi K."/>
            <person name="Jurgens J.A."/>
            <person name="Kallen N."/>
            <person name="Kersten P."/>
            <person name="Kohler A."/>
            <person name="Kuees U."/>
            <person name="Kumar T.K.A."/>
            <person name="Kuo A."/>
            <person name="LaButti K."/>
            <person name="Larrondo L.F."/>
            <person name="Lindquist E."/>
            <person name="Ling A."/>
            <person name="Lombard V."/>
            <person name="Lucas S."/>
            <person name="Lundell T."/>
            <person name="Martin R."/>
            <person name="McLaughlin D.J."/>
            <person name="Morgenstern I."/>
            <person name="Morin E."/>
            <person name="Murat C."/>
            <person name="Nagy L.G."/>
            <person name="Nolan M."/>
            <person name="Ohm R.A."/>
            <person name="Patyshakuliyeva A."/>
            <person name="Rokas A."/>
            <person name="Ruiz-Duenas F.J."/>
            <person name="Sabat G."/>
            <person name="Salamov A."/>
            <person name="Samejima M."/>
            <person name="Schmutz J."/>
            <person name="Slot J.C."/>
            <person name="St John F."/>
            <person name="Stenlid J."/>
            <person name="Sun H."/>
            <person name="Sun S."/>
            <person name="Syed K."/>
            <person name="Tsang A."/>
            <person name="Wiebenga A."/>
            <person name="Young D."/>
            <person name="Pisabarro A."/>
            <person name="Eastwood D.C."/>
            <person name="Martin F."/>
            <person name="Cullen D."/>
            <person name="Grigoriev I.V."/>
            <person name="Hibbett D.S."/>
        </authorList>
    </citation>
    <scope>NUCLEOTIDE SEQUENCE [LARGE SCALE GENOMIC DNA]</scope>
    <source>
        <strain evidence="14">RWD-64-598 SS2</strain>
    </source>
</reference>
<dbReference type="GO" id="GO:0106430">
    <property type="term" value="F:dihydroorotate dehydrogenase (quinone) activity"/>
    <property type="evidence" value="ECO:0007669"/>
    <property type="project" value="UniProtKB-EC"/>
</dbReference>
<accession>A0A5M3MJS2</accession>
<evidence type="ECO:0000256" key="2">
    <source>
        <dbReference type="ARBA" id="ARBA00005161"/>
    </source>
</evidence>
<dbReference type="OMA" id="IYGTDTR"/>
<proteinExistence type="inferred from homology"/>
<dbReference type="SUPFAM" id="SSF51395">
    <property type="entry name" value="FMN-linked oxidoreductases"/>
    <property type="match status" value="1"/>
</dbReference>
<keyword evidence="11" id="KW-0999">Mitochondrion inner membrane</keyword>
<dbReference type="OrthoDB" id="14784at2759"/>
<dbReference type="EMBL" id="JH711581">
    <property type="protein sequence ID" value="EIW79296.1"/>
    <property type="molecule type" value="Genomic_DNA"/>
</dbReference>
<keyword evidence="14" id="KW-1185">Reference proteome</keyword>
<dbReference type="Gene3D" id="3.20.20.70">
    <property type="entry name" value="Aldolase class I"/>
    <property type="match status" value="1"/>
</dbReference>
<comment type="pathway">
    <text evidence="2 11">Pyrimidine metabolism; UMP biosynthesis via de novo pathway; orotate from (S)-dihydroorotate (quinone route): step 1/1.</text>
</comment>
<dbReference type="InterPro" id="IPR050074">
    <property type="entry name" value="DHO_dehydrogenase"/>
</dbReference>
<dbReference type="InterPro" id="IPR001295">
    <property type="entry name" value="Dihydroorotate_DH_CS"/>
</dbReference>
<dbReference type="CDD" id="cd04738">
    <property type="entry name" value="DHOD_2_like"/>
    <property type="match status" value="1"/>
</dbReference>
<name>A0A5M3MJS2_CONPW</name>
<organism evidence="13 14">
    <name type="scientific">Coniophora puteana (strain RWD-64-598)</name>
    <name type="common">Brown rot fungus</name>
    <dbReference type="NCBI Taxonomy" id="741705"/>
    <lineage>
        <taxon>Eukaryota</taxon>
        <taxon>Fungi</taxon>
        <taxon>Dikarya</taxon>
        <taxon>Basidiomycota</taxon>
        <taxon>Agaricomycotina</taxon>
        <taxon>Agaricomycetes</taxon>
        <taxon>Agaricomycetidae</taxon>
        <taxon>Boletales</taxon>
        <taxon>Coniophorineae</taxon>
        <taxon>Coniophoraceae</taxon>
        <taxon>Coniophora</taxon>
    </lineage>
</organism>
<dbReference type="Proteomes" id="UP000053558">
    <property type="component" value="Unassembled WGS sequence"/>
</dbReference>
<protein>
    <recommendedName>
        <fullName evidence="5 11">Dihydroorotate dehydrogenase (quinone), mitochondrial</fullName>
        <shortName evidence="11">DHOdehase</shortName>
        <ecNumber evidence="4 11">1.3.5.2</ecNumber>
    </recommendedName>
</protein>
<dbReference type="PANTHER" id="PTHR48109">
    <property type="entry name" value="DIHYDROOROTATE DEHYDROGENASE (QUINONE), MITOCHONDRIAL-RELATED"/>
    <property type="match status" value="1"/>
</dbReference>
<evidence type="ECO:0000256" key="1">
    <source>
        <dbReference type="ARBA" id="ARBA00004370"/>
    </source>
</evidence>
<dbReference type="PROSITE" id="PS00911">
    <property type="entry name" value="DHODEHASE_1"/>
    <property type="match status" value="1"/>
</dbReference>
<keyword evidence="9" id="KW-0472">Membrane</keyword>
<dbReference type="GO" id="GO:0006207">
    <property type="term" value="P:'de novo' pyrimidine nucleobase biosynthetic process"/>
    <property type="evidence" value="ECO:0007669"/>
    <property type="project" value="InterPro"/>
</dbReference>
<dbReference type="Pfam" id="PF01180">
    <property type="entry name" value="DHO_dh"/>
    <property type="match status" value="1"/>
</dbReference>
<dbReference type="EC" id="1.3.5.2" evidence="4 11"/>
<evidence type="ECO:0000256" key="10">
    <source>
        <dbReference type="ARBA" id="ARBA00048639"/>
    </source>
</evidence>
<comment type="similarity">
    <text evidence="3 11">Belongs to the dihydroorotate dehydrogenase family. Type 2 subfamily.</text>
</comment>
<comment type="subcellular location">
    <subcellularLocation>
        <location evidence="1">Membrane</location>
    </subcellularLocation>
    <subcellularLocation>
        <location evidence="11">Mitochondrion inner membrane</location>
        <topology evidence="11">Single-pass membrane protein</topology>
    </subcellularLocation>
</comment>
<keyword evidence="7 11" id="KW-0288">FMN</keyword>
<dbReference type="InterPro" id="IPR005719">
    <property type="entry name" value="Dihydroorotate_DH_2"/>
</dbReference>
<dbReference type="UniPathway" id="UPA00070">
    <property type="reaction ID" value="UER00946"/>
</dbReference>
<evidence type="ECO:0000256" key="8">
    <source>
        <dbReference type="ARBA" id="ARBA00023002"/>
    </source>
</evidence>
<dbReference type="PANTHER" id="PTHR48109:SF4">
    <property type="entry name" value="DIHYDROOROTATE DEHYDROGENASE (QUINONE), MITOCHONDRIAL"/>
    <property type="match status" value="1"/>
</dbReference>
<comment type="catalytic activity">
    <reaction evidence="10 11">
        <text>(S)-dihydroorotate + a quinone = orotate + a quinol</text>
        <dbReference type="Rhea" id="RHEA:30187"/>
        <dbReference type="ChEBI" id="CHEBI:24646"/>
        <dbReference type="ChEBI" id="CHEBI:30839"/>
        <dbReference type="ChEBI" id="CHEBI:30864"/>
        <dbReference type="ChEBI" id="CHEBI:132124"/>
        <dbReference type="EC" id="1.3.5.2"/>
    </reaction>
</comment>
<evidence type="ECO:0000256" key="9">
    <source>
        <dbReference type="ARBA" id="ARBA00023136"/>
    </source>
</evidence>
<keyword evidence="11" id="KW-0496">Mitochondrion</keyword>
<evidence type="ECO:0000259" key="12">
    <source>
        <dbReference type="Pfam" id="PF01180"/>
    </source>
</evidence>
<evidence type="ECO:0000256" key="4">
    <source>
        <dbReference type="ARBA" id="ARBA00012791"/>
    </source>
</evidence>
<evidence type="ECO:0000256" key="11">
    <source>
        <dbReference type="RuleBase" id="RU361255"/>
    </source>
</evidence>
<gene>
    <name evidence="13" type="ORF">CONPUDRAFT_138438</name>
</gene>
<comment type="cofactor">
    <cofactor evidence="11">
        <name>FMN</name>
        <dbReference type="ChEBI" id="CHEBI:58210"/>
    </cofactor>
    <text evidence="11">Binds 1 FMN per subunit.</text>
</comment>